<dbReference type="OrthoDB" id="20844at2759"/>
<feature type="compositionally biased region" description="Basic and acidic residues" evidence="1">
    <location>
        <begin position="335"/>
        <end position="358"/>
    </location>
</feature>
<protein>
    <submittedName>
        <fullName evidence="2">RNA polymerase-associated protein LEO1-like protein</fullName>
    </submittedName>
</protein>
<name>A0A3S3PP06_9ACAR</name>
<dbReference type="InterPro" id="IPR007149">
    <property type="entry name" value="Leo1"/>
</dbReference>
<feature type="compositionally biased region" description="Acidic residues" evidence="1">
    <location>
        <begin position="325"/>
        <end position="334"/>
    </location>
</feature>
<dbReference type="PANTHER" id="PTHR23146">
    <property type="entry name" value="LEO1 PROTEIN"/>
    <property type="match status" value="1"/>
</dbReference>
<comment type="caution">
    <text evidence="2">The sequence shown here is derived from an EMBL/GenBank/DDBJ whole genome shotgun (WGS) entry which is preliminary data.</text>
</comment>
<dbReference type="AlphaFoldDB" id="A0A3S3PP06"/>
<reference evidence="2 3" key="1">
    <citation type="journal article" date="2018" name="Gigascience">
        <title>Genomes of trombidid mites reveal novel predicted allergens and laterally-transferred genes associated with secondary metabolism.</title>
        <authorList>
            <person name="Dong X."/>
            <person name="Chaisiri K."/>
            <person name="Xia D."/>
            <person name="Armstrong S.D."/>
            <person name="Fang Y."/>
            <person name="Donnelly M.J."/>
            <person name="Kadowaki T."/>
            <person name="McGarry J.W."/>
            <person name="Darby A.C."/>
            <person name="Makepeace B.L."/>
        </authorList>
    </citation>
    <scope>NUCLEOTIDE SEQUENCE [LARGE SCALE GENOMIC DNA]</scope>
    <source>
        <strain evidence="2">UoL-WK</strain>
    </source>
</reference>
<feature type="region of interest" description="Disordered" evidence="1">
    <location>
        <begin position="319"/>
        <end position="358"/>
    </location>
</feature>
<keyword evidence="3" id="KW-1185">Reference proteome</keyword>
<feature type="compositionally biased region" description="Basic and acidic residues" evidence="1">
    <location>
        <begin position="65"/>
        <end position="75"/>
    </location>
</feature>
<organism evidence="2 3">
    <name type="scientific">Dinothrombium tinctorium</name>
    <dbReference type="NCBI Taxonomy" id="1965070"/>
    <lineage>
        <taxon>Eukaryota</taxon>
        <taxon>Metazoa</taxon>
        <taxon>Ecdysozoa</taxon>
        <taxon>Arthropoda</taxon>
        <taxon>Chelicerata</taxon>
        <taxon>Arachnida</taxon>
        <taxon>Acari</taxon>
        <taxon>Acariformes</taxon>
        <taxon>Trombidiformes</taxon>
        <taxon>Prostigmata</taxon>
        <taxon>Anystina</taxon>
        <taxon>Parasitengona</taxon>
        <taxon>Trombidioidea</taxon>
        <taxon>Trombidiidae</taxon>
        <taxon>Dinothrombium</taxon>
    </lineage>
</organism>
<dbReference type="GO" id="GO:0006368">
    <property type="term" value="P:transcription elongation by RNA polymerase II"/>
    <property type="evidence" value="ECO:0007669"/>
    <property type="project" value="InterPro"/>
</dbReference>
<accession>A0A3S3PP06</accession>
<dbReference type="GO" id="GO:1990269">
    <property type="term" value="F:RNA polymerase II C-terminal domain phosphoserine binding"/>
    <property type="evidence" value="ECO:0007669"/>
    <property type="project" value="TreeGrafter"/>
</dbReference>
<evidence type="ECO:0000313" key="2">
    <source>
        <dbReference type="EMBL" id="RWS13611.1"/>
    </source>
</evidence>
<dbReference type="EMBL" id="NCKU01000936">
    <property type="protein sequence ID" value="RWS13611.1"/>
    <property type="molecule type" value="Genomic_DNA"/>
</dbReference>
<dbReference type="GO" id="GO:0032968">
    <property type="term" value="P:positive regulation of transcription elongation by RNA polymerase II"/>
    <property type="evidence" value="ECO:0007669"/>
    <property type="project" value="TreeGrafter"/>
</dbReference>
<feature type="region of interest" description="Disordered" evidence="1">
    <location>
        <begin position="274"/>
        <end position="296"/>
    </location>
</feature>
<dbReference type="GO" id="GO:0016593">
    <property type="term" value="C:Cdc73/Paf1 complex"/>
    <property type="evidence" value="ECO:0007669"/>
    <property type="project" value="InterPro"/>
</dbReference>
<dbReference type="STRING" id="1965070.A0A3S3PP06"/>
<dbReference type="Proteomes" id="UP000285301">
    <property type="component" value="Unassembled WGS sequence"/>
</dbReference>
<proteinExistence type="predicted"/>
<feature type="compositionally biased region" description="Basic and acidic residues" evidence="1">
    <location>
        <begin position="22"/>
        <end position="36"/>
    </location>
</feature>
<sequence length="358" mass="40797">MSEYENLLLSDQDSNDAIESGEDVKTSESKRLRVESEGEESEDEKNLMTSTKEIFGELSSEEEQEAKAKVEKKEEESDSDAAGNDSSMRNDSAKMENDMQDGENVFYDEEQQEEPIPETRIDVEIPRIVAGLVENTMRWRNVVDANGNTKRESNSRIVRWSDGSMSLHLGQEIFDIYKQQLMPGDNNHLFIRQGTGLQGQAVFRTKLTFRPHSTDSFTHRKMTLSLADRSQKTQKIRVLPTVGKDPEAHRSEMIKKEEDRLKASIRRENKMRRIRERANVRGPTASYLEPDQYDDEDDEGAISLSAIKNKYKKGGAAYNVYTDSEGSDDDSDLDIFDKKKSSGEAKKKPKIVEESDED</sequence>
<feature type="region of interest" description="Disordered" evidence="1">
    <location>
        <begin position="1"/>
        <end position="94"/>
    </location>
</feature>
<dbReference type="Pfam" id="PF04004">
    <property type="entry name" value="Leo1"/>
    <property type="match status" value="1"/>
</dbReference>
<evidence type="ECO:0000313" key="3">
    <source>
        <dbReference type="Proteomes" id="UP000285301"/>
    </source>
</evidence>
<dbReference type="PANTHER" id="PTHR23146:SF0">
    <property type="entry name" value="RNA POLYMERASE-ASSOCIATED PROTEIN LEO1"/>
    <property type="match status" value="1"/>
</dbReference>
<evidence type="ECO:0000256" key="1">
    <source>
        <dbReference type="SAM" id="MobiDB-lite"/>
    </source>
</evidence>
<gene>
    <name evidence="2" type="ORF">B4U79_07669</name>
</gene>